<protein>
    <submittedName>
        <fullName evidence="1">10771_t:CDS:1</fullName>
    </submittedName>
</protein>
<accession>A0ACA9KFH6</accession>
<dbReference type="EMBL" id="CAJVPU010001080">
    <property type="protein sequence ID" value="CAG8470473.1"/>
    <property type="molecule type" value="Genomic_DNA"/>
</dbReference>
<name>A0ACA9KFH6_9GLOM</name>
<evidence type="ECO:0000313" key="2">
    <source>
        <dbReference type="Proteomes" id="UP000789702"/>
    </source>
</evidence>
<evidence type="ECO:0000313" key="1">
    <source>
        <dbReference type="EMBL" id="CAG8470473.1"/>
    </source>
</evidence>
<keyword evidence="2" id="KW-1185">Reference proteome</keyword>
<proteinExistence type="predicted"/>
<sequence length="449" mass="51022">MSRKAVELQGILPLANYTQDSSASTTSSVQPDYFSVKDNVNNAKKKPNFVRRLKKFMASHCNRSRIVLLIIFLITLAAIITVVVILNKNPFVLIRPLCKSQFGIPSLNQTFIYLAEIENNQLGDDSSIPYNGVDSMGFIGKYKFGELMLSNLGYYKTNITIPPNNSTIIKNFWNGTWTGCNFQSDGLSVSNVTLAGILASSYLIEPENVGQALVSGMAPCDNKTTSTPTSLTRYLLDFAGCDFTPDNVNEAVSSFNSSNSSNTSNKTRVAHLVKSLSLDEDDWEKFDNQSMDMEYTINDSKDDNIDNWEPDRYEVDQIIAHKVANGRDLYLVTWKGYSKDTWEPAENLDDCREKLDEFHRLSDEMKIADQYCSQYEFDPEERDLFLNALHDSDRVNFDLYDKIILGRIKDFDYNDYASDPRIESVPIAEIGQRGRREEELKCREECDLF</sequence>
<dbReference type="Proteomes" id="UP000789702">
    <property type="component" value="Unassembled WGS sequence"/>
</dbReference>
<gene>
    <name evidence="1" type="ORF">DHETER_LOCUS1690</name>
</gene>
<organism evidence="1 2">
    <name type="scientific">Dentiscutata heterogama</name>
    <dbReference type="NCBI Taxonomy" id="1316150"/>
    <lineage>
        <taxon>Eukaryota</taxon>
        <taxon>Fungi</taxon>
        <taxon>Fungi incertae sedis</taxon>
        <taxon>Mucoromycota</taxon>
        <taxon>Glomeromycotina</taxon>
        <taxon>Glomeromycetes</taxon>
        <taxon>Diversisporales</taxon>
        <taxon>Gigasporaceae</taxon>
        <taxon>Dentiscutata</taxon>
    </lineage>
</organism>
<reference evidence="1" key="1">
    <citation type="submission" date="2021-06" db="EMBL/GenBank/DDBJ databases">
        <authorList>
            <person name="Kallberg Y."/>
            <person name="Tangrot J."/>
            <person name="Rosling A."/>
        </authorList>
    </citation>
    <scope>NUCLEOTIDE SEQUENCE</scope>
    <source>
        <strain evidence="1">IL203A</strain>
    </source>
</reference>
<comment type="caution">
    <text evidence="1">The sequence shown here is derived from an EMBL/GenBank/DDBJ whole genome shotgun (WGS) entry which is preliminary data.</text>
</comment>